<dbReference type="GeneID" id="77727951"/>
<dbReference type="InterPro" id="IPR013870">
    <property type="entry name" value="Ribosomal_mL54"/>
</dbReference>
<keyword evidence="2" id="KW-0689">Ribosomal protein</keyword>
<reference evidence="2" key="1">
    <citation type="journal article" date="2022" name="G3 (Bethesda)">
        <title>High quality genome of the basidiomycete yeast Dioszegia hungarica PDD-24b-2 isolated from cloud water.</title>
        <authorList>
            <person name="Jarrige D."/>
            <person name="Haridas S."/>
            <person name="Bleykasten-Grosshans C."/>
            <person name="Joly M."/>
            <person name="Nadalig T."/>
            <person name="Sancelme M."/>
            <person name="Vuilleumier S."/>
            <person name="Grigoriev I.V."/>
            <person name="Amato P."/>
            <person name="Bringel F."/>
        </authorList>
    </citation>
    <scope>NUCLEOTIDE SEQUENCE</scope>
    <source>
        <strain evidence="2">PDD-24b-2</strain>
    </source>
</reference>
<feature type="compositionally biased region" description="Low complexity" evidence="1">
    <location>
        <begin position="28"/>
        <end position="50"/>
    </location>
</feature>
<dbReference type="EMBL" id="JAKWFO010000005">
    <property type="protein sequence ID" value="KAI9636370.1"/>
    <property type="molecule type" value="Genomic_DNA"/>
</dbReference>
<keyword evidence="2" id="KW-0687">Ribonucleoprotein</keyword>
<sequence length="336" mass="36226">MIRPVRATLARTRLPLPLLRQPVLRASYSTPTPSEASSSSSAPTASASAPRKPKGPKRPISSCPAGTVMTGLSVLKDQPDPVALPDDQYPDWLWTLLPDPKAAAGKGQESGEARIPGDLKSSADFREEKKRLRAALARLLALRPPHLLPRFAPLSVRYNSTNSPSPGPSASKDPDHPYLHYHTLPTPAPGRIALSFLPRPPKGPRSRTVLGYLPLGASGLGDLKENRDFLDIFHASIRDGLDKGKAEAAGFEAAGRPGDGYIHITDERALPPAGRIGETEDLIGSVFVEDGKIIASTYEPLPTYRLITANGPVLLPKGLDTHLIEELERIDQEERS</sequence>
<evidence type="ECO:0000313" key="2">
    <source>
        <dbReference type="EMBL" id="KAI9636370.1"/>
    </source>
</evidence>
<comment type="caution">
    <text evidence="2">The sequence shown here is derived from an EMBL/GenBank/DDBJ whole genome shotgun (WGS) entry which is preliminary data.</text>
</comment>
<dbReference type="AlphaFoldDB" id="A0AA38H904"/>
<dbReference type="PANTHER" id="PTHR37331">
    <property type="entry name" value="YALI0F11671P"/>
    <property type="match status" value="1"/>
</dbReference>
<feature type="region of interest" description="Disordered" evidence="1">
    <location>
        <begin position="159"/>
        <end position="180"/>
    </location>
</feature>
<dbReference type="Proteomes" id="UP001164286">
    <property type="component" value="Unassembled WGS sequence"/>
</dbReference>
<dbReference type="Pfam" id="PF08561">
    <property type="entry name" value="Ribosomal_L37"/>
    <property type="match status" value="1"/>
</dbReference>
<keyword evidence="3" id="KW-1185">Reference proteome</keyword>
<protein>
    <submittedName>
        <fullName evidence="2">Mitochondrial ribosomal protein L37-domain-containing protein</fullName>
    </submittedName>
</protein>
<evidence type="ECO:0000313" key="3">
    <source>
        <dbReference type="Proteomes" id="UP001164286"/>
    </source>
</evidence>
<name>A0AA38H904_9TREE</name>
<proteinExistence type="predicted"/>
<evidence type="ECO:0000256" key="1">
    <source>
        <dbReference type="SAM" id="MobiDB-lite"/>
    </source>
</evidence>
<gene>
    <name evidence="2" type="ORF">MKK02DRAFT_33580</name>
</gene>
<feature type="region of interest" description="Disordered" evidence="1">
    <location>
        <begin position="28"/>
        <end position="65"/>
    </location>
</feature>
<organism evidence="2 3">
    <name type="scientific">Dioszegia hungarica</name>
    <dbReference type="NCBI Taxonomy" id="4972"/>
    <lineage>
        <taxon>Eukaryota</taxon>
        <taxon>Fungi</taxon>
        <taxon>Dikarya</taxon>
        <taxon>Basidiomycota</taxon>
        <taxon>Agaricomycotina</taxon>
        <taxon>Tremellomycetes</taxon>
        <taxon>Tremellales</taxon>
        <taxon>Bulleribasidiaceae</taxon>
        <taxon>Dioszegia</taxon>
    </lineage>
</organism>
<accession>A0AA38H904</accession>
<dbReference type="RefSeq" id="XP_052946147.1">
    <property type="nucleotide sequence ID" value="XM_053088746.1"/>
</dbReference>
<dbReference type="PANTHER" id="PTHR37331:SF1">
    <property type="entry name" value="YALI0F11671P"/>
    <property type="match status" value="1"/>
</dbReference>
<dbReference type="GO" id="GO:0005840">
    <property type="term" value="C:ribosome"/>
    <property type="evidence" value="ECO:0007669"/>
    <property type="project" value="UniProtKB-KW"/>
</dbReference>